<reference evidence="1 2" key="1">
    <citation type="submission" date="2024-09" db="EMBL/GenBank/DDBJ databases">
        <title>Description of Labrys sedimenti sp. nov., isolated from a diclofenac-degrading enrichment culture, and genome-based reclassification of Labrys portucalensis as a later heterotypic synonym of Labrys neptuniae.</title>
        <authorList>
            <person name="Tancsics A."/>
            <person name="Csepanyi A."/>
        </authorList>
    </citation>
    <scope>NUCLEOTIDE SEQUENCE [LARGE SCALE GENOMIC DNA]</scope>
    <source>
        <strain evidence="1 2">LMG 23412</strain>
    </source>
</reference>
<comment type="caution">
    <text evidence="1">The sequence shown here is derived from an EMBL/GenBank/DDBJ whole genome shotgun (WGS) entry which is preliminary data.</text>
</comment>
<gene>
    <name evidence="1" type="ORF">ACETRX_32390</name>
</gene>
<accession>A0ABV6ZQE9</accession>
<feature type="non-terminal residue" evidence="1">
    <location>
        <position position="1"/>
    </location>
</feature>
<name>A0ABV6ZQE9_9HYPH</name>
<sequence length="24" mass="2757">KAQFVADFVAAWTKVMNADRFDLI</sequence>
<proteinExistence type="predicted"/>
<dbReference type="EMBL" id="JBHGPK010000031">
    <property type="protein sequence ID" value="MFC2254361.1"/>
    <property type="molecule type" value="Genomic_DNA"/>
</dbReference>
<dbReference type="Proteomes" id="UP001595190">
    <property type="component" value="Unassembled WGS sequence"/>
</dbReference>
<organism evidence="1 2">
    <name type="scientific">Labrys neptuniae</name>
    <dbReference type="NCBI Taxonomy" id="376174"/>
    <lineage>
        <taxon>Bacteria</taxon>
        <taxon>Pseudomonadati</taxon>
        <taxon>Pseudomonadota</taxon>
        <taxon>Alphaproteobacteria</taxon>
        <taxon>Hyphomicrobiales</taxon>
        <taxon>Xanthobacteraceae</taxon>
        <taxon>Labrys</taxon>
    </lineage>
</organism>
<evidence type="ECO:0000313" key="1">
    <source>
        <dbReference type="EMBL" id="MFC2254361.1"/>
    </source>
</evidence>
<dbReference type="Gene3D" id="1.10.520.10">
    <property type="match status" value="1"/>
</dbReference>
<dbReference type="InterPro" id="IPR010255">
    <property type="entry name" value="Haem_peroxidase_sf"/>
</dbReference>
<dbReference type="SUPFAM" id="SSF48113">
    <property type="entry name" value="Heme-dependent peroxidases"/>
    <property type="match status" value="1"/>
</dbReference>
<protein>
    <submittedName>
        <fullName evidence="1">Catalase (Peroxidase I)-like protein</fullName>
    </submittedName>
</protein>
<evidence type="ECO:0000313" key="2">
    <source>
        <dbReference type="Proteomes" id="UP001595190"/>
    </source>
</evidence>